<name>A0A6M3JNY2_9ZZZZ</name>
<reference evidence="2" key="1">
    <citation type="submission" date="2020-03" db="EMBL/GenBank/DDBJ databases">
        <title>The deep terrestrial virosphere.</title>
        <authorList>
            <person name="Holmfeldt K."/>
            <person name="Nilsson E."/>
            <person name="Simone D."/>
            <person name="Lopez-Fernandez M."/>
            <person name="Wu X."/>
            <person name="de Brujin I."/>
            <person name="Lundin D."/>
            <person name="Andersson A."/>
            <person name="Bertilsson S."/>
            <person name="Dopson M."/>
        </authorList>
    </citation>
    <scope>NUCLEOTIDE SEQUENCE</scope>
    <source>
        <strain evidence="2">MM415A03143</strain>
    </source>
</reference>
<evidence type="ECO:0000313" key="2">
    <source>
        <dbReference type="EMBL" id="QJA71550.1"/>
    </source>
</evidence>
<protein>
    <submittedName>
        <fullName evidence="2">Putative ribbon-helix-helix protein repressor</fullName>
    </submittedName>
</protein>
<dbReference type="GO" id="GO:0006355">
    <property type="term" value="P:regulation of DNA-templated transcription"/>
    <property type="evidence" value="ECO:0007669"/>
    <property type="project" value="InterPro"/>
</dbReference>
<accession>A0A6M3JNY2</accession>
<organism evidence="2">
    <name type="scientific">viral metagenome</name>
    <dbReference type="NCBI Taxonomy" id="1070528"/>
    <lineage>
        <taxon>unclassified sequences</taxon>
        <taxon>metagenomes</taxon>
        <taxon>organismal metagenomes</taxon>
    </lineage>
</organism>
<dbReference type="SUPFAM" id="SSF47598">
    <property type="entry name" value="Ribbon-helix-helix"/>
    <property type="match status" value="1"/>
</dbReference>
<dbReference type="InterPro" id="IPR002145">
    <property type="entry name" value="CopG"/>
</dbReference>
<dbReference type="Pfam" id="PF01402">
    <property type="entry name" value="RHH_1"/>
    <property type="match status" value="1"/>
</dbReference>
<dbReference type="EMBL" id="MT141881">
    <property type="protein sequence ID" value="QJA71550.1"/>
    <property type="molecule type" value="Genomic_DNA"/>
</dbReference>
<dbReference type="InterPro" id="IPR010985">
    <property type="entry name" value="Ribbon_hlx_hlx"/>
</dbReference>
<evidence type="ECO:0000259" key="1">
    <source>
        <dbReference type="Pfam" id="PF01402"/>
    </source>
</evidence>
<feature type="domain" description="Ribbon-helix-helix protein CopG" evidence="1">
    <location>
        <begin position="9"/>
        <end position="47"/>
    </location>
</feature>
<proteinExistence type="predicted"/>
<dbReference type="AlphaFoldDB" id="A0A6M3JNY2"/>
<gene>
    <name evidence="2" type="ORF">MM415A03143_0003</name>
</gene>
<sequence>MIKKKALVSFTLKLPREVNEALKREAAREYISKGQLIRELIKKEYTRIIKREEKENEN</sequence>